<gene>
    <name evidence="1" type="ORF">RF11_01906</name>
</gene>
<dbReference type="AlphaFoldDB" id="A0A0C2MQS6"/>
<sequence>MKRKGYDLICRELKSDWTDMFMYSPNSYWKPVCLRYPINSDSGKGFRHKKVGALDTQKSFFTKANEHSKSTVFVSYEIALILARKKKPITDAGEIIKPTLKIAAGMLDDKNCEKKFDQIPLSNNMMTRRVEEMAIDESNDISHTHQVTVFFGQLTITLLILKNYKDLRLYIHLAEGEICSNILKI</sequence>
<proteinExistence type="predicted"/>
<reference evidence="1 2" key="1">
    <citation type="journal article" date="2014" name="Genome Biol. Evol.">
        <title>The genome of the myxosporean Thelohanellus kitauei shows adaptations to nutrient acquisition within its fish host.</title>
        <authorList>
            <person name="Yang Y."/>
            <person name="Xiong J."/>
            <person name="Zhou Z."/>
            <person name="Huo F."/>
            <person name="Miao W."/>
            <person name="Ran C."/>
            <person name="Liu Y."/>
            <person name="Zhang J."/>
            <person name="Feng J."/>
            <person name="Wang M."/>
            <person name="Wang M."/>
            <person name="Wang L."/>
            <person name="Yao B."/>
        </authorList>
    </citation>
    <scope>NUCLEOTIDE SEQUENCE [LARGE SCALE GENOMIC DNA]</scope>
    <source>
        <strain evidence="1">Wuqing</strain>
    </source>
</reference>
<dbReference type="OrthoDB" id="1101576at2759"/>
<comment type="caution">
    <text evidence="1">The sequence shown here is derived from an EMBL/GenBank/DDBJ whole genome shotgun (WGS) entry which is preliminary data.</text>
</comment>
<dbReference type="EMBL" id="JWZT01003493">
    <property type="protein sequence ID" value="KII66640.1"/>
    <property type="molecule type" value="Genomic_DNA"/>
</dbReference>
<protein>
    <submittedName>
        <fullName evidence="1">Uncharacterized protein</fullName>
    </submittedName>
</protein>
<dbReference type="PANTHER" id="PTHR45913">
    <property type="entry name" value="EPM2A-INTERACTING PROTEIN 1"/>
    <property type="match status" value="1"/>
</dbReference>
<name>A0A0C2MQS6_THEKT</name>
<keyword evidence="2" id="KW-1185">Reference proteome</keyword>
<evidence type="ECO:0000313" key="1">
    <source>
        <dbReference type="EMBL" id="KII66640.1"/>
    </source>
</evidence>
<accession>A0A0C2MQS6</accession>
<evidence type="ECO:0000313" key="2">
    <source>
        <dbReference type="Proteomes" id="UP000031668"/>
    </source>
</evidence>
<dbReference type="Proteomes" id="UP000031668">
    <property type="component" value="Unassembled WGS sequence"/>
</dbReference>
<organism evidence="1 2">
    <name type="scientific">Thelohanellus kitauei</name>
    <name type="common">Myxosporean</name>
    <dbReference type="NCBI Taxonomy" id="669202"/>
    <lineage>
        <taxon>Eukaryota</taxon>
        <taxon>Metazoa</taxon>
        <taxon>Cnidaria</taxon>
        <taxon>Myxozoa</taxon>
        <taxon>Myxosporea</taxon>
        <taxon>Bivalvulida</taxon>
        <taxon>Platysporina</taxon>
        <taxon>Myxobolidae</taxon>
        <taxon>Thelohanellus</taxon>
    </lineage>
</organism>
<dbReference type="PANTHER" id="PTHR45913:SF19">
    <property type="entry name" value="LOW QUALITY PROTEIN: ZINC FINGER BED DOMAIN-CONTAINING PROTEIN 5-LIKE"/>
    <property type="match status" value="1"/>
</dbReference>